<dbReference type="Gene3D" id="3.40.50.1820">
    <property type="entry name" value="alpha/beta hydrolase"/>
    <property type="match status" value="1"/>
</dbReference>
<dbReference type="Pfam" id="PF00561">
    <property type="entry name" value="Abhydrolase_1"/>
    <property type="match status" value="1"/>
</dbReference>
<keyword evidence="2" id="KW-0378">Hydrolase</keyword>
<proteinExistence type="predicted"/>
<dbReference type="InterPro" id="IPR000073">
    <property type="entry name" value="AB_hydrolase_1"/>
</dbReference>
<organism evidence="2 3">
    <name type="scientific">Spongiactinospora gelatinilytica</name>
    <dbReference type="NCBI Taxonomy" id="2666298"/>
    <lineage>
        <taxon>Bacteria</taxon>
        <taxon>Bacillati</taxon>
        <taxon>Actinomycetota</taxon>
        <taxon>Actinomycetes</taxon>
        <taxon>Streptosporangiales</taxon>
        <taxon>Streptosporangiaceae</taxon>
        <taxon>Spongiactinospora</taxon>
    </lineage>
</organism>
<dbReference type="GO" id="GO:0016787">
    <property type="term" value="F:hydrolase activity"/>
    <property type="evidence" value="ECO:0007669"/>
    <property type="project" value="UniProtKB-KW"/>
</dbReference>
<name>A0A2W2FHF1_9ACTN</name>
<sequence length="246" mass="25322">MAERPVLSYRRFEPGPSGDGRVTVLLHGFCSDGDADWVRPGTAAALAAAGHTVIVPDLRGHGASPAPAAVAAAHADALARDVLAVLDQAGAREFDIVGYSLGARLAWEVVRQAPERAGRAVLGGLSPAEPFTAVDVAALHRAVRSGEQPADPLTGMIAGMLAGAGERAAGLALVVEGLRETPFDPATWAGRTPPVLIAGRDDMMVKGIERIVESTAGAQLVTVPGGHIEALTGADFREAVVKVLQR</sequence>
<dbReference type="SUPFAM" id="SSF53474">
    <property type="entry name" value="alpha/beta-Hydrolases"/>
    <property type="match status" value="1"/>
</dbReference>
<dbReference type="AlphaFoldDB" id="A0A2W2FHF1"/>
<dbReference type="PANTHER" id="PTHR43798">
    <property type="entry name" value="MONOACYLGLYCEROL LIPASE"/>
    <property type="match status" value="1"/>
</dbReference>
<dbReference type="RefSeq" id="WP_111171094.1">
    <property type="nucleotide sequence ID" value="NZ_POUA01000374.1"/>
</dbReference>
<dbReference type="Proteomes" id="UP000248544">
    <property type="component" value="Unassembled WGS sequence"/>
</dbReference>
<evidence type="ECO:0000313" key="3">
    <source>
        <dbReference type="Proteomes" id="UP000248544"/>
    </source>
</evidence>
<evidence type="ECO:0000313" key="2">
    <source>
        <dbReference type="EMBL" id="PZG29449.1"/>
    </source>
</evidence>
<comment type="caution">
    <text evidence="2">The sequence shown here is derived from an EMBL/GenBank/DDBJ whole genome shotgun (WGS) entry which is preliminary data.</text>
</comment>
<gene>
    <name evidence="2" type="ORF">C1I98_31945</name>
</gene>
<dbReference type="InterPro" id="IPR050266">
    <property type="entry name" value="AB_hydrolase_sf"/>
</dbReference>
<dbReference type="EMBL" id="POUA01000374">
    <property type="protein sequence ID" value="PZG29449.1"/>
    <property type="molecule type" value="Genomic_DNA"/>
</dbReference>
<dbReference type="PRINTS" id="PR00111">
    <property type="entry name" value="ABHYDROLASE"/>
</dbReference>
<reference evidence="2 3" key="1">
    <citation type="submission" date="2018-01" db="EMBL/GenBank/DDBJ databases">
        <title>Draft genome sequence of Sphaerisporangium sp. 7K107.</title>
        <authorList>
            <person name="Sahin N."/>
            <person name="Saygin H."/>
            <person name="Ay H."/>
        </authorList>
    </citation>
    <scope>NUCLEOTIDE SEQUENCE [LARGE SCALE GENOMIC DNA]</scope>
    <source>
        <strain evidence="2 3">7K107</strain>
    </source>
</reference>
<dbReference type="InterPro" id="IPR029058">
    <property type="entry name" value="AB_hydrolase_fold"/>
</dbReference>
<accession>A0A2W2FHF1</accession>
<evidence type="ECO:0000259" key="1">
    <source>
        <dbReference type="Pfam" id="PF00561"/>
    </source>
</evidence>
<keyword evidence="3" id="KW-1185">Reference proteome</keyword>
<feature type="domain" description="AB hydrolase-1" evidence="1">
    <location>
        <begin position="24"/>
        <end position="131"/>
    </location>
</feature>
<protein>
    <submittedName>
        <fullName evidence="2">Alpha/beta hydrolase</fullName>
    </submittedName>
</protein>